<dbReference type="Pfam" id="PF22091">
    <property type="entry name" value="DUF6941"/>
    <property type="match status" value="1"/>
</dbReference>
<proteinExistence type="predicted"/>
<dbReference type="InterPro" id="IPR054221">
    <property type="entry name" value="DUF6941"/>
</dbReference>
<protein>
    <submittedName>
        <fullName evidence="1">DUF6941 family protein</fullName>
    </submittedName>
</protein>
<dbReference type="RefSeq" id="WP_378139988.1">
    <property type="nucleotide sequence ID" value="NZ_JBHSMI010000067.1"/>
</dbReference>
<keyword evidence="2" id="KW-1185">Reference proteome</keyword>
<dbReference type="EMBL" id="JBHSMI010000067">
    <property type="protein sequence ID" value="MFC5407379.1"/>
    <property type="molecule type" value="Genomic_DNA"/>
</dbReference>
<sequence>MPATVAFFVYSESASMTQTTNANQEVDTRLNVVGPAHVLQPTFTPSLFSFAITASVFNFDFKSDHEIRLTFHFDPNEPSIADTGVLPLQAFPEIPTTLPPELRGATFSIDFRNVPLRSNGIYHTKFLFDGVLIGTYPIHVWGKE</sequence>
<name>A0ABW0I234_9BACL</name>
<evidence type="ECO:0000313" key="2">
    <source>
        <dbReference type="Proteomes" id="UP001596113"/>
    </source>
</evidence>
<evidence type="ECO:0000313" key="1">
    <source>
        <dbReference type="EMBL" id="MFC5407379.1"/>
    </source>
</evidence>
<gene>
    <name evidence="1" type="ORF">ACFPOF_32005</name>
</gene>
<accession>A0ABW0I234</accession>
<reference evidence="2" key="1">
    <citation type="journal article" date="2019" name="Int. J. Syst. Evol. Microbiol.">
        <title>The Global Catalogue of Microorganisms (GCM) 10K type strain sequencing project: providing services to taxonomists for standard genome sequencing and annotation.</title>
        <authorList>
            <consortium name="The Broad Institute Genomics Platform"/>
            <consortium name="The Broad Institute Genome Sequencing Center for Infectious Disease"/>
            <person name="Wu L."/>
            <person name="Ma J."/>
        </authorList>
    </citation>
    <scope>NUCLEOTIDE SEQUENCE [LARGE SCALE GENOMIC DNA]</scope>
    <source>
        <strain evidence="2">CGMCC 1.18575</strain>
    </source>
</reference>
<comment type="caution">
    <text evidence="1">The sequence shown here is derived from an EMBL/GenBank/DDBJ whole genome shotgun (WGS) entry which is preliminary data.</text>
</comment>
<organism evidence="1 2">
    <name type="scientific">Cohnella soli</name>
    <dbReference type="NCBI Taxonomy" id="425005"/>
    <lineage>
        <taxon>Bacteria</taxon>
        <taxon>Bacillati</taxon>
        <taxon>Bacillota</taxon>
        <taxon>Bacilli</taxon>
        <taxon>Bacillales</taxon>
        <taxon>Paenibacillaceae</taxon>
        <taxon>Cohnella</taxon>
    </lineage>
</organism>
<dbReference type="Proteomes" id="UP001596113">
    <property type="component" value="Unassembled WGS sequence"/>
</dbReference>